<comment type="caution">
    <text evidence="1">The sequence shown here is derived from an EMBL/GenBank/DDBJ whole genome shotgun (WGS) entry which is preliminary data.</text>
</comment>
<evidence type="ECO:0000313" key="2">
    <source>
        <dbReference type="Proteomes" id="UP000316714"/>
    </source>
</evidence>
<dbReference type="Proteomes" id="UP000316714">
    <property type="component" value="Unassembled WGS sequence"/>
</dbReference>
<dbReference type="GO" id="GO:0005198">
    <property type="term" value="F:structural molecule activity"/>
    <property type="evidence" value="ECO:0007669"/>
    <property type="project" value="InterPro"/>
</dbReference>
<gene>
    <name evidence="1" type="ORF">KOR34_48990</name>
</gene>
<organism evidence="1 2">
    <name type="scientific">Posidoniimonas corsicana</name>
    <dbReference type="NCBI Taxonomy" id="1938618"/>
    <lineage>
        <taxon>Bacteria</taxon>
        <taxon>Pseudomonadati</taxon>
        <taxon>Planctomycetota</taxon>
        <taxon>Planctomycetia</taxon>
        <taxon>Pirellulales</taxon>
        <taxon>Lacipirellulaceae</taxon>
        <taxon>Posidoniimonas</taxon>
    </lineage>
</organism>
<dbReference type="AlphaFoldDB" id="A0A5C5UVC6"/>
<evidence type="ECO:0000313" key="1">
    <source>
        <dbReference type="EMBL" id="TWT30341.1"/>
    </source>
</evidence>
<dbReference type="EMBL" id="SIHJ01000005">
    <property type="protein sequence ID" value="TWT30341.1"/>
    <property type="molecule type" value="Genomic_DNA"/>
</dbReference>
<dbReference type="InterPro" id="IPR006429">
    <property type="entry name" value="Phage_lambda_portal"/>
</dbReference>
<accession>A0A5C5UVC6</accession>
<dbReference type="RefSeq" id="WP_146568696.1">
    <property type="nucleotide sequence ID" value="NZ_SIHJ01000005.1"/>
</dbReference>
<dbReference type="Pfam" id="PF05136">
    <property type="entry name" value="Phage_portal_2"/>
    <property type="match status" value="1"/>
</dbReference>
<proteinExistence type="predicted"/>
<dbReference type="OrthoDB" id="208663at2"/>
<sequence>MSQVFPDVEPTINRLRQRLSEACDSLWDDFVDPRDAYAGDGGEWWLPLAAAGRSRADGPLDELGLSRLREECRRLAIGNEFAINGHENRVNYLVGAGHVYLATPRKGTHASDELAGRVQAVIDEFRHQNRWQSRQQEIVRRLDRDGEAFLRFFTAGGQTHVRFIEPDQVAAPERAARDPRARFGVVTDPADVERVQGYYVDGRFVQANQVQHRKANVDANVRRGLPLFAAVRSNLRRAERLLRNMSVVAEVQSAIALIRRHRTGTRAGVERFADETAAQTTVDSQGRTQRVTQYGPGAILDAPAGLEYEFPATGIDASRFVAVLQAELRAIAARLVMPEFMFTSDASNASYASTMVAEGPAVRMFQRLQATLVQDDCEVMWRVIDNAAQAGRLPRNVRELIEVQVTPPSLEVRDPLKEANVNKIAHAVGVLSPQTWSRRLGLDYDQEQMNLAMHAKRG</sequence>
<protein>
    <submittedName>
        <fullName evidence="1">Phage portal protein, lambda family</fullName>
    </submittedName>
</protein>
<reference evidence="1 2" key="1">
    <citation type="submission" date="2019-02" db="EMBL/GenBank/DDBJ databases">
        <title>Deep-cultivation of Planctomycetes and their phenomic and genomic characterization uncovers novel biology.</title>
        <authorList>
            <person name="Wiegand S."/>
            <person name="Jogler M."/>
            <person name="Boedeker C."/>
            <person name="Pinto D."/>
            <person name="Vollmers J."/>
            <person name="Rivas-Marin E."/>
            <person name="Kohn T."/>
            <person name="Peeters S.H."/>
            <person name="Heuer A."/>
            <person name="Rast P."/>
            <person name="Oberbeckmann S."/>
            <person name="Bunk B."/>
            <person name="Jeske O."/>
            <person name="Meyerdierks A."/>
            <person name="Storesund J.E."/>
            <person name="Kallscheuer N."/>
            <person name="Luecker S."/>
            <person name="Lage O.M."/>
            <person name="Pohl T."/>
            <person name="Merkel B.J."/>
            <person name="Hornburger P."/>
            <person name="Mueller R.-W."/>
            <person name="Bruemmer F."/>
            <person name="Labrenz M."/>
            <person name="Spormann A.M."/>
            <person name="Op Den Camp H."/>
            <person name="Overmann J."/>
            <person name="Amann R."/>
            <person name="Jetten M.S.M."/>
            <person name="Mascher T."/>
            <person name="Medema M.H."/>
            <person name="Devos D.P."/>
            <person name="Kaster A.-K."/>
            <person name="Ovreas L."/>
            <person name="Rohde M."/>
            <person name="Galperin M.Y."/>
            <person name="Jogler C."/>
        </authorList>
    </citation>
    <scope>NUCLEOTIDE SEQUENCE [LARGE SCALE GENOMIC DNA]</scope>
    <source>
        <strain evidence="1 2">KOR34</strain>
    </source>
</reference>
<dbReference type="GO" id="GO:0019068">
    <property type="term" value="P:virion assembly"/>
    <property type="evidence" value="ECO:0007669"/>
    <property type="project" value="InterPro"/>
</dbReference>
<name>A0A5C5UVC6_9BACT</name>
<keyword evidence="2" id="KW-1185">Reference proteome</keyword>